<dbReference type="PANTHER" id="PTHR45527">
    <property type="entry name" value="NONRIBOSOMAL PEPTIDE SYNTHETASE"/>
    <property type="match status" value="1"/>
</dbReference>
<dbReference type="PANTHER" id="PTHR45527:SF1">
    <property type="entry name" value="FATTY ACID SYNTHASE"/>
    <property type="match status" value="1"/>
</dbReference>
<comment type="caution">
    <text evidence="2">The sequence shown here is derived from an EMBL/GenBank/DDBJ whole genome shotgun (WGS) entry which is preliminary data.</text>
</comment>
<dbReference type="Pfam" id="PF00668">
    <property type="entry name" value="Condensation"/>
    <property type="match status" value="1"/>
</dbReference>
<dbReference type="GO" id="GO:0044550">
    <property type="term" value="P:secondary metabolite biosynthetic process"/>
    <property type="evidence" value="ECO:0007669"/>
    <property type="project" value="TreeGrafter"/>
</dbReference>
<organism evidence="2 3">
    <name type="scientific">Adineta ricciae</name>
    <name type="common">Rotifer</name>
    <dbReference type="NCBI Taxonomy" id="249248"/>
    <lineage>
        <taxon>Eukaryota</taxon>
        <taxon>Metazoa</taxon>
        <taxon>Spiralia</taxon>
        <taxon>Gnathifera</taxon>
        <taxon>Rotifera</taxon>
        <taxon>Eurotatoria</taxon>
        <taxon>Bdelloidea</taxon>
        <taxon>Adinetida</taxon>
        <taxon>Adinetidae</taxon>
        <taxon>Adineta</taxon>
    </lineage>
</organism>
<dbReference type="InterPro" id="IPR001242">
    <property type="entry name" value="Condensation_dom"/>
</dbReference>
<dbReference type="GO" id="GO:0043041">
    <property type="term" value="P:amino acid activation for nonribosomal peptide biosynthetic process"/>
    <property type="evidence" value="ECO:0007669"/>
    <property type="project" value="TreeGrafter"/>
</dbReference>
<evidence type="ECO:0000259" key="1">
    <source>
        <dbReference type="Pfam" id="PF00668"/>
    </source>
</evidence>
<dbReference type="GO" id="GO:0005737">
    <property type="term" value="C:cytoplasm"/>
    <property type="evidence" value="ECO:0007669"/>
    <property type="project" value="TreeGrafter"/>
</dbReference>
<reference evidence="2" key="1">
    <citation type="submission" date="2021-02" db="EMBL/GenBank/DDBJ databases">
        <authorList>
            <person name="Nowell W R."/>
        </authorList>
    </citation>
    <scope>NUCLEOTIDE SEQUENCE</scope>
</reference>
<protein>
    <recommendedName>
        <fullName evidence="1">Condensation domain-containing protein</fullName>
    </recommendedName>
</protein>
<name>A0A816G0E8_ADIRI</name>
<dbReference type="Gene3D" id="3.30.559.30">
    <property type="entry name" value="Nonribosomal peptide synthetase, condensation domain"/>
    <property type="match status" value="1"/>
</dbReference>
<dbReference type="GO" id="GO:0003824">
    <property type="term" value="F:catalytic activity"/>
    <property type="evidence" value="ECO:0007669"/>
    <property type="project" value="InterPro"/>
</dbReference>
<feature type="domain" description="Condensation" evidence="1">
    <location>
        <begin position="3"/>
        <end position="452"/>
    </location>
</feature>
<gene>
    <name evidence="2" type="ORF">XAT740_LOCUS58255</name>
</gene>
<dbReference type="GO" id="GO:0031177">
    <property type="term" value="F:phosphopantetheine binding"/>
    <property type="evidence" value="ECO:0007669"/>
    <property type="project" value="TreeGrafter"/>
</dbReference>
<dbReference type="SUPFAM" id="SSF52777">
    <property type="entry name" value="CoA-dependent acyltransferases"/>
    <property type="match status" value="2"/>
</dbReference>
<evidence type="ECO:0000313" key="2">
    <source>
        <dbReference type="EMBL" id="CAF1668683.1"/>
    </source>
</evidence>
<proteinExistence type="predicted"/>
<dbReference type="InterPro" id="IPR023213">
    <property type="entry name" value="CAT-like_dom_sf"/>
</dbReference>
<accession>A0A816G0E8</accession>
<sequence>EASYAQQRIYIDQIIRFSEEISVYNIPLVYRVKSSSDTNPISINHLKQVFDILINKHSILRTSYHFDRNNGILMQNIEEFSSKKHYEFQISYIENSEEMKNIFNNEITNSNLFDLNQGIVFRCHFIINSNKNLRKNQEINLELNDILIFNFHHIAFDGASRRVFFSDFEQILKTNKLITNNKFQYIDYSIYEKQLDMKLSEQFWQSHLEECNIQRPLLLPYDRHNSLNKQHTGYAHLIEIPFNRNLIDSFINYSSKYDITLYQLSLSIFYLFLFQLCNHQNDICISCIYANRYIKILQDLIGMFVSTLPHRTKIDSLDSFDLFVKQVQNECFQIIEHTYFPLQNLINYFNSNQTSSIIPFLNILFDFITYSTDNDLQSINDTHFESISLTKFENIVKFHLKSVFFFDSTSPNPTMSCSFICSKDLFDLATIEDISQQFQDLLSQLFNRTANTNTTTISQLSRHSLKQSKEMHKLNFSRLSNIYNHGKNISSRKLPNKFKQKPRDYVKWKNEN</sequence>
<dbReference type="Proteomes" id="UP000663828">
    <property type="component" value="Unassembled WGS sequence"/>
</dbReference>
<dbReference type="Gene3D" id="3.30.559.10">
    <property type="entry name" value="Chloramphenicol acetyltransferase-like domain"/>
    <property type="match status" value="1"/>
</dbReference>
<dbReference type="EMBL" id="CAJNOR010012597">
    <property type="protein sequence ID" value="CAF1668683.1"/>
    <property type="molecule type" value="Genomic_DNA"/>
</dbReference>
<feature type="non-terminal residue" evidence="2">
    <location>
        <position position="1"/>
    </location>
</feature>
<evidence type="ECO:0000313" key="3">
    <source>
        <dbReference type="Proteomes" id="UP000663828"/>
    </source>
</evidence>
<keyword evidence="3" id="KW-1185">Reference proteome</keyword>
<dbReference type="AlphaFoldDB" id="A0A816G0E8"/>